<keyword evidence="6 9" id="KW-0378">Hydrolase</keyword>
<dbReference type="STRING" id="1108050.A0A0B7FVM2"/>
<dbReference type="Pfam" id="PF00026">
    <property type="entry name" value="Asp"/>
    <property type="match status" value="1"/>
</dbReference>
<dbReference type="PROSITE" id="PS00141">
    <property type="entry name" value="ASP_PROTEASE"/>
    <property type="match status" value="1"/>
</dbReference>
<reference evidence="12 13" key="1">
    <citation type="submission" date="2014-11" db="EMBL/GenBank/DDBJ databases">
        <authorList>
            <person name="Wibberg Daniel"/>
        </authorList>
    </citation>
    <scope>NUCLEOTIDE SEQUENCE [LARGE SCALE GENOMIC DNA]</scope>
    <source>
        <strain evidence="12">Rhizoctonia solani AG1-IB 7/3/14</strain>
    </source>
</reference>
<dbReference type="CDD" id="cd06097">
    <property type="entry name" value="Aspergillopepsin_like"/>
    <property type="match status" value="1"/>
</dbReference>
<evidence type="ECO:0000259" key="11">
    <source>
        <dbReference type="PROSITE" id="PS51767"/>
    </source>
</evidence>
<feature type="domain" description="Peptidase A1" evidence="11">
    <location>
        <begin position="117"/>
        <end position="431"/>
    </location>
</feature>
<dbReference type="GO" id="GO:0004190">
    <property type="term" value="F:aspartic-type endopeptidase activity"/>
    <property type="evidence" value="ECO:0007669"/>
    <property type="project" value="UniProtKB-KW"/>
</dbReference>
<keyword evidence="13" id="KW-1185">Reference proteome</keyword>
<keyword evidence="5 9" id="KW-0064">Aspartyl protease</keyword>
<proteinExistence type="inferred from homology"/>
<feature type="repeat" description="WD" evidence="8">
    <location>
        <begin position="1382"/>
        <end position="1423"/>
    </location>
</feature>
<dbReference type="InterPro" id="IPR011047">
    <property type="entry name" value="Quinoprotein_ADH-like_sf"/>
</dbReference>
<feature type="region of interest" description="Disordered" evidence="10">
    <location>
        <begin position="426"/>
        <end position="503"/>
    </location>
</feature>
<dbReference type="PROSITE" id="PS51767">
    <property type="entry name" value="PEPTIDASE_A1"/>
    <property type="match status" value="1"/>
</dbReference>
<dbReference type="InterPro" id="IPR027417">
    <property type="entry name" value="P-loop_NTPase"/>
</dbReference>
<dbReference type="Proteomes" id="UP000059188">
    <property type="component" value="Unassembled WGS sequence"/>
</dbReference>
<evidence type="ECO:0000256" key="6">
    <source>
        <dbReference type="ARBA" id="ARBA00022801"/>
    </source>
</evidence>
<feature type="repeat" description="WD" evidence="8">
    <location>
        <begin position="1753"/>
        <end position="1777"/>
    </location>
</feature>
<dbReference type="EMBL" id="LN679143">
    <property type="protein sequence ID" value="CEL60222.1"/>
    <property type="molecule type" value="Genomic_DNA"/>
</dbReference>
<evidence type="ECO:0000256" key="4">
    <source>
        <dbReference type="ARBA" id="ARBA00022737"/>
    </source>
</evidence>
<dbReference type="Pfam" id="PF00400">
    <property type="entry name" value="WD40"/>
    <property type="match status" value="8"/>
</dbReference>
<protein>
    <submittedName>
        <fullName evidence="12">Vegetative incompatibility protein HET-E-1</fullName>
    </submittedName>
</protein>
<dbReference type="PROSITE" id="PS50082">
    <property type="entry name" value="WD_REPEATS_2"/>
    <property type="match status" value="9"/>
</dbReference>
<accession>A0A0B7FVM2</accession>
<feature type="repeat" description="WD" evidence="8">
    <location>
        <begin position="1340"/>
        <end position="1381"/>
    </location>
</feature>
<dbReference type="PRINTS" id="PR00320">
    <property type="entry name" value="GPROTEINBRPT"/>
</dbReference>
<gene>
    <name evidence="12" type="ORF">RSOLAG1IB_09460</name>
</gene>
<dbReference type="InterPro" id="IPR056884">
    <property type="entry name" value="NPHP3-like_N"/>
</dbReference>
<dbReference type="FunFam" id="2.40.70.10:FF:000026">
    <property type="entry name" value="Endothiapepsin"/>
    <property type="match status" value="1"/>
</dbReference>
<evidence type="ECO:0000256" key="5">
    <source>
        <dbReference type="ARBA" id="ARBA00022750"/>
    </source>
</evidence>
<dbReference type="InterPro" id="IPR015943">
    <property type="entry name" value="WD40/YVTN_repeat-like_dom_sf"/>
</dbReference>
<keyword evidence="3 9" id="KW-0645">Protease</keyword>
<dbReference type="InterPro" id="IPR036322">
    <property type="entry name" value="WD40_repeat_dom_sf"/>
</dbReference>
<dbReference type="MEROPS" id="A01.080"/>
<feature type="active site" evidence="7">
    <location>
        <position position="324"/>
    </location>
</feature>
<dbReference type="PANTHER" id="PTHR19879:SF9">
    <property type="entry name" value="TRANSCRIPTION INITIATION FACTOR TFIID SUBUNIT 5"/>
    <property type="match status" value="1"/>
</dbReference>
<feature type="compositionally biased region" description="Basic residues" evidence="10">
    <location>
        <begin position="441"/>
        <end position="454"/>
    </location>
</feature>
<feature type="repeat" description="WD" evidence="8">
    <location>
        <begin position="1791"/>
        <end position="1832"/>
    </location>
</feature>
<dbReference type="PROSITE" id="PS00678">
    <property type="entry name" value="WD_REPEATS_1"/>
    <property type="match status" value="6"/>
</dbReference>
<feature type="repeat" description="WD" evidence="8">
    <location>
        <begin position="1298"/>
        <end position="1339"/>
    </location>
</feature>
<feature type="repeat" description="WD" evidence="8">
    <location>
        <begin position="1836"/>
        <end position="1877"/>
    </location>
</feature>
<evidence type="ECO:0000313" key="13">
    <source>
        <dbReference type="Proteomes" id="UP000059188"/>
    </source>
</evidence>
<dbReference type="InterPro" id="IPR019775">
    <property type="entry name" value="WD40_repeat_CS"/>
</dbReference>
<evidence type="ECO:0000256" key="7">
    <source>
        <dbReference type="PIRSR" id="PIRSR601461-1"/>
    </source>
</evidence>
<name>A0A0B7FVM2_THACB</name>
<evidence type="ECO:0000256" key="3">
    <source>
        <dbReference type="ARBA" id="ARBA00022670"/>
    </source>
</evidence>
<dbReference type="SMART" id="SM00320">
    <property type="entry name" value="WD40"/>
    <property type="match status" value="13"/>
</dbReference>
<dbReference type="Pfam" id="PF24883">
    <property type="entry name" value="NPHP3_N"/>
    <property type="match status" value="1"/>
</dbReference>
<feature type="repeat" description="WD" evidence="8">
    <location>
        <begin position="1572"/>
        <end position="1613"/>
    </location>
</feature>
<dbReference type="SUPFAM" id="SSF50630">
    <property type="entry name" value="Acid proteases"/>
    <property type="match status" value="1"/>
</dbReference>
<dbReference type="InterPro" id="IPR020472">
    <property type="entry name" value="WD40_PAC1"/>
</dbReference>
<dbReference type="SUPFAM" id="SSF50978">
    <property type="entry name" value="WD40 repeat-like"/>
    <property type="match status" value="2"/>
</dbReference>
<dbReference type="Gene3D" id="3.40.50.300">
    <property type="entry name" value="P-loop containing nucleotide triphosphate hydrolases"/>
    <property type="match status" value="1"/>
</dbReference>
<dbReference type="InterPro" id="IPR001680">
    <property type="entry name" value="WD40_rpt"/>
</dbReference>
<dbReference type="GO" id="GO:0006508">
    <property type="term" value="P:proteolysis"/>
    <property type="evidence" value="ECO:0007669"/>
    <property type="project" value="UniProtKB-KW"/>
</dbReference>
<dbReference type="PANTHER" id="PTHR19879">
    <property type="entry name" value="TRANSCRIPTION INITIATION FACTOR TFIID"/>
    <property type="match status" value="1"/>
</dbReference>
<dbReference type="Gene3D" id="2.40.70.10">
    <property type="entry name" value="Acid Proteases"/>
    <property type="match status" value="2"/>
</dbReference>
<sequence>MIPPDYYPTHGVVRHGPGGFSVHADRNIKYRPNGPSDYAKCIRKYRIGATQYTPFYFDTHKACVCHRKHPGQTNALGLGNAPGNIRISAFDRDPVNLDPDDGMTIVQANDIQNDTEYACPVTIGTPGVTLTLDFDTGSSDFWVWSSEFRASRAQLEGHKVYNPHKSRTAEPLRDATWKISYGDGSHASGDVVMDTVTIGDITIKRQAVEVAQQLSDEFLRGGSDGLLGLAFPKLNTIRPHQQKTPMQNMVEQGLVKDPIFTVKLDKHDSRGFYTFGYINEHVHASKLYWQKVITENGWWEVVSPYVRIGSKIYNRGRSNTAIIDTGTTLILMDDETVERLYSQVPGARLDQSIGGYIFPTHARIPELAFCVGRWLFTVPGGDLAFSDAGNGMSYGAIQSRGQNKQDILGDVFLKHVYVVFDQGKSPRRTSADTCTGLPRPSRVRHHPNTRRRHRSPAETDAATIMNNPAALPRGGHSNPGGSTRLGSQSVEGALHAASNEQSKKEKLIAGLKRTLDKLNGDAKFGPIEELLGGLKDVVESLKQVSENRKECQALLETLGRLLEVLEAFSDNRSCMPQVVAGSIEKLCGSINEDLSEVRKGLSGSSSRELIDAHRDIDNICACYERIRSHIELLLANLSPSTSGILGVHEQESQGHYNNTLMEKLNFAASAPYACVSKAKRGPCADGTRNEVLEQMLEWVHTGTGPVYWINGIAGTGKTTICYSLCRKLESMNQLSASFFCTGTLLECKTIGNIFPSIAYQLAAFCPHYARELHKILRNNYGVVMSDLRTQYKQLIEGPLRPSPIRNAPSNTVVVVIDALDECESEDADISDILDLLLGTEDSIPIKFFVSSRPEPAIQNQLTNRQHSHNNQIALHKLDRGKVQKDIRTYLDAELRRLDTPSRSLAIPEHYIDKLASRSGGLFIYASTAVHYILQSKYANSPLLGLEAILHAPHSSEAHSLKNLDQLYKAILAETFKDDMLPREEKEVMKLVLHTIICVQEPLTIAEINALLKLGGEEKVLSALEPFLSILCIAGMEPNESKSSQRVAVIHVSFLEFIFDADRSKEWYCNASTRHDALSNWCFEGIQQASPKFNICRLESSHKSDDDVTGLKDMVNASISNQLFYACRYWSIHYSLSNRSPGLLSHLEKFFSNDLLLWMEVMNLNKVIMAGPNIIRCAIACLDQSSRFLSLARDSLHFVTSFAANPVSRSTAHIYVSMLAFWPHSAPVSQYYRSRMNGTVKLEGKVVRSTKPVLLAEWPLCDEGYAAALSPDGDSIVVTSGKSLQILDVVTGLEVYPRMEGHKKLVVSVDFSPNGRYIASGSSDTNVHLWDARSHEQLRVLIGHKQAVYAVAFSPDNATIATGSGDHTIRIWGVESGQETHIIKGHDDSIYTLRFSPDGKSILSGSNDWSVRLWNINANPPELRVGPPPILKHIRNQVSFKFPITPDVRSQLKRLHLPLEFEIQRNRKPQDTSVSQLKELIKKAKENKLAHAIYSVAFAPNALTIASGSRDGTVRLWDSESGEQICKLLHKEGSGSIKCVAFTPDGMHIVAGTADGSVYVWNVKKKRIVLGPLIGHQALVSWVGCSRDGTRIFSVSVDKTVRVWDLEGQQTSQTPKLSRDPPILALGLSRDGTKIISGGKDLSVKQWNACDGWQTNINSSFIRWYNSRATSEGTKIQSAAISSDGNRVVFASEDNLHLWVGARRQKLNESYPGLRFPTFSHDGYNVAAASKTGIFILDLSSGTFQDTVIEDLRVTSIAYSPDDTLIATGMNNGLIILWIVGVNLGKNDFQLKGKHDTQVTSIAFSPTGSFLASGSSDSSVYVWATKAGDSAPDFQALEGHTEPIHVVRFVSEDKRVLSAAENDGIYLWDVSNGAKLLVRLSWHTGLVSTVSCSRTAEDARVVSGFNDGSIIVWRSQLYDLSDEVTAPAHDRKTTWEMQDDGWIRDEKSRLLVWVPYDLRPIILPAQAELTNHAKYRVRLNLEGAHIGDLWIYCYQPQTIYSATNDTLWERSSTLLSTCYYSLFGMCTARM</sequence>
<dbReference type="SUPFAM" id="SSF50998">
    <property type="entry name" value="Quinoprotein alcohol dehydrogenase-like"/>
    <property type="match status" value="1"/>
</dbReference>
<dbReference type="InterPro" id="IPR021109">
    <property type="entry name" value="Peptidase_aspartic_dom_sf"/>
</dbReference>
<feature type="repeat" description="WD" evidence="8">
    <location>
        <begin position="1529"/>
        <end position="1570"/>
    </location>
</feature>
<evidence type="ECO:0000256" key="2">
    <source>
        <dbReference type="ARBA" id="ARBA00022574"/>
    </source>
</evidence>
<evidence type="ECO:0000313" key="12">
    <source>
        <dbReference type="EMBL" id="CEL60222.1"/>
    </source>
</evidence>
<feature type="active site" evidence="7">
    <location>
        <position position="135"/>
    </location>
</feature>
<evidence type="ECO:0000256" key="9">
    <source>
        <dbReference type="RuleBase" id="RU000454"/>
    </source>
</evidence>
<evidence type="ECO:0000256" key="10">
    <source>
        <dbReference type="SAM" id="MobiDB-lite"/>
    </source>
</evidence>
<evidence type="ECO:0000256" key="8">
    <source>
        <dbReference type="PROSITE-ProRule" id="PRU00221"/>
    </source>
</evidence>
<dbReference type="InterPro" id="IPR033121">
    <property type="entry name" value="PEPTIDASE_A1"/>
</dbReference>
<dbReference type="PROSITE" id="PS50294">
    <property type="entry name" value="WD_REPEATS_REGION"/>
    <property type="match status" value="8"/>
</dbReference>
<dbReference type="InterPro" id="IPR001461">
    <property type="entry name" value="Aspartic_peptidase_A1"/>
</dbReference>
<feature type="compositionally biased region" description="Polar residues" evidence="10">
    <location>
        <begin position="479"/>
        <end position="490"/>
    </location>
</feature>
<dbReference type="Gene3D" id="2.130.10.10">
    <property type="entry name" value="YVTN repeat-like/Quinoprotein amine dehydrogenase"/>
    <property type="match status" value="5"/>
</dbReference>
<dbReference type="SUPFAM" id="SSF52540">
    <property type="entry name" value="P-loop containing nucleoside triphosphate hydrolases"/>
    <property type="match status" value="1"/>
</dbReference>
<comment type="similarity">
    <text evidence="1 9">Belongs to the peptidase A1 family.</text>
</comment>
<dbReference type="OrthoDB" id="2747330at2759"/>
<dbReference type="PRINTS" id="PR00792">
    <property type="entry name" value="PEPSIN"/>
</dbReference>
<evidence type="ECO:0000256" key="1">
    <source>
        <dbReference type="ARBA" id="ARBA00007447"/>
    </source>
</evidence>
<dbReference type="InterPro" id="IPR001969">
    <property type="entry name" value="Aspartic_peptidase_AS"/>
</dbReference>
<dbReference type="InterPro" id="IPR034163">
    <property type="entry name" value="Aspergillopepsin-like_cat_dom"/>
</dbReference>
<organism evidence="12 13">
    <name type="scientific">Thanatephorus cucumeris (strain AG1-IB / isolate 7/3/14)</name>
    <name type="common">Lettuce bottom rot fungus</name>
    <name type="synonym">Rhizoctonia solani</name>
    <dbReference type="NCBI Taxonomy" id="1108050"/>
    <lineage>
        <taxon>Eukaryota</taxon>
        <taxon>Fungi</taxon>
        <taxon>Dikarya</taxon>
        <taxon>Basidiomycota</taxon>
        <taxon>Agaricomycotina</taxon>
        <taxon>Agaricomycetes</taxon>
        <taxon>Cantharellales</taxon>
        <taxon>Ceratobasidiaceae</taxon>
        <taxon>Rhizoctonia</taxon>
        <taxon>Rhizoctonia solani AG-1</taxon>
    </lineage>
</organism>
<dbReference type="CDD" id="cd00200">
    <property type="entry name" value="WD40"/>
    <property type="match status" value="2"/>
</dbReference>
<feature type="repeat" description="WD" evidence="8">
    <location>
        <begin position="1492"/>
        <end position="1526"/>
    </location>
</feature>
<keyword evidence="2 8" id="KW-0853">WD repeat</keyword>
<keyword evidence="4" id="KW-0677">Repeat</keyword>